<keyword evidence="1" id="KW-0732">Signal</keyword>
<evidence type="ECO:0000256" key="1">
    <source>
        <dbReference type="SAM" id="SignalP"/>
    </source>
</evidence>
<keyword evidence="3" id="KW-1185">Reference proteome</keyword>
<accession>A0A5D0TSC5</accession>
<dbReference type="AlphaFoldDB" id="A0A5D0TSC5"/>
<proteinExistence type="predicted"/>
<evidence type="ECO:0000313" key="2">
    <source>
        <dbReference type="EMBL" id="TYC09088.1"/>
    </source>
</evidence>
<comment type="caution">
    <text evidence="2">The sequence shown here is derived from an EMBL/GenBank/DDBJ whole genome shotgun (WGS) entry which is preliminary data.</text>
</comment>
<sequence length="124" mass="12527">MSRRPAMPGAVVLVAVGAAAMALMPASPGIAAAPTAIGHSRRAPAYTCDRVDRTGPGSVAPYTGSGNCQASGGLPQHGPLFDEFDILDRRSGGQSVRCSTGSGFSGYADLPDSVDGNYCSPIND</sequence>
<dbReference type="OrthoDB" id="3482694at2"/>
<evidence type="ECO:0000313" key="3">
    <source>
        <dbReference type="Proteomes" id="UP000322634"/>
    </source>
</evidence>
<feature type="signal peptide" evidence="1">
    <location>
        <begin position="1"/>
        <end position="31"/>
    </location>
</feature>
<protein>
    <submittedName>
        <fullName evidence="2">Uncharacterized protein</fullName>
    </submittedName>
</protein>
<dbReference type="RefSeq" id="WP_148354705.1">
    <property type="nucleotide sequence ID" value="NZ_JBHSBF010000032.1"/>
</dbReference>
<gene>
    <name evidence="2" type="ORF">FXF65_36910</name>
</gene>
<dbReference type="EMBL" id="VSFF01000015">
    <property type="protein sequence ID" value="TYC09088.1"/>
    <property type="molecule type" value="Genomic_DNA"/>
</dbReference>
<feature type="chain" id="PRO_5022724606" evidence="1">
    <location>
        <begin position="32"/>
        <end position="124"/>
    </location>
</feature>
<dbReference type="Proteomes" id="UP000322634">
    <property type="component" value="Unassembled WGS sequence"/>
</dbReference>
<organism evidence="2 3">
    <name type="scientific">Actinomadura syzygii</name>
    <dbReference type="NCBI Taxonomy" id="1427538"/>
    <lineage>
        <taxon>Bacteria</taxon>
        <taxon>Bacillati</taxon>
        <taxon>Actinomycetota</taxon>
        <taxon>Actinomycetes</taxon>
        <taxon>Streptosporangiales</taxon>
        <taxon>Thermomonosporaceae</taxon>
        <taxon>Actinomadura</taxon>
    </lineage>
</organism>
<name>A0A5D0TSC5_9ACTN</name>
<reference evidence="2 3" key="1">
    <citation type="submission" date="2019-08" db="EMBL/GenBank/DDBJ databases">
        <title>Actinomadura sp. nov. CYP1-5 isolated from mountain soil.</title>
        <authorList>
            <person name="Songsumanus A."/>
            <person name="Kuncharoen N."/>
            <person name="Kudo T."/>
            <person name="Yuki M."/>
            <person name="Igarashi Y."/>
            <person name="Tanasupawat S."/>
        </authorList>
    </citation>
    <scope>NUCLEOTIDE SEQUENCE [LARGE SCALE GENOMIC DNA]</scope>
    <source>
        <strain evidence="2 3">GKU157</strain>
    </source>
</reference>